<sequence length="101" mass="11512">MGLSDLAVDRLIPCITGIWRVDWNGMEEGWKNLDFLGAAGWWQAGCLRGGLGLTLRFVAFWRFVWLGVGKSEEGLSRMWCQWHVRFKNEGKMKVANEGNHG</sequence>
<dbReference type="EMBL" id="AP024444">
    <property type="protein sequence ID" value="BCS21031.1"/>
    <property type="molecule type" value="Genomic_DNA"/>
</dbReference>
<dbReference type="Proteomes" id="UP000654913">
    <property type="component" value="Chromosome 2"/>
</dbReference>
<organism evidence="1 2">
    <name type="scientific">Aspergillus puulaauensis</name>
    <dbReference type="NCBI Taxonomy" id="1220207"/>
    <lineage>
        <taxon>Eukaryota</taxon>
        <taxon>Fungi</taxon>
        <taxon>Dikarya</taxon>
        <taxon>Ascomycota</taxon>
        <taxon>Pezizomycotina</taxon>
        <taxon>Eurotiomycetes</taxon>
        <taxon>Eurotiomycetidae</taxon>
        <taxon>Eurotiales</taxon>
        <taxon>Aspergillaceae</taxon>
        <taxon>Aspergillus</taxon>
    </lineage>
</organism>
<keyword evidence="2" id="KW-1185">Reference proteome</keyword>
<dbReference type="RefSeq" id="XP_041553225.1">
    <property type="nucleotide sequence ID" value="XM_041700217.1"/>
</dbReference>
<proteinExistence type="predicted"/>
<reference evidence="1" key="1">
    <citation type="submission" date="2021-01" db="EMBL/GenBank/DDBJ databases">
        <authorList>
            <consortium name="Aspergillus puulaauensis MK2 genome sequencing consortium"/>
            <person name="Kazuki M."/>
            <person name="Futagami T."/>
        </authorList>
    </citation>
    <scope>NUCLEOTIDE SEQUENCE</scope>
    <source>
        <strain evidence="1">MK2</strain>
    </source>
</reference>
<dbReference type="KEGG" id="apuu:APUU_21463A"/>
<accession>A0A7R7XGJ5</accession>
<evidence type="ECO:0000313" key="1">
    <source>
        <dbReference type="EMBL" id="BCS21031.1"/>
    </source>
</evidence>
<protein>
    <submittedName>
        <fullName evidence="1">Uncharacterized protein</fullName>
    </submittedName>
</protein>
<name>A0A7R7XGJ5_9EURO</name>
<dbReference type="GeneID" id="64971036"/>
<dbReference type="AlphaFoldDB" id="A0A7R7XGJ5"/>
<evidence type="ECO:0000313" key="2">
    <source>
        <dbReference type="Proteomes" id="UP000654913"/>
    </source>
</evidence>
<gene>
    <name evidence="1" type="ORF">APUU_21463A</name>
</gene>
<reference evidence="1" key="2">
    <citation type="submission" date="2021-02" db="EMBL/GenBank/DDBJ databases">
        <title>Aspergillus puulaauensis MK2 genome sequence.</title>
        <authorList>
            <person name="Futagami T."/>
            <person name="Mori K."/>
            <person name="Kadooka C."/>
            <person name="Tanaka T."/>
        </authorList>
    </citation>
    <scope>NUCLEOTIDE SEQUENCE</scope>
    <source>
        <strain evidence="1">MK2</strain>
    </source>
</reference>